<comment type="subcellular location">
    <subcellularLocation>
        <location evidence="6">Cytoplasm</location>
    </subcellularLocation>
</comment>
<dbReference type="AlphaFoldDB" id="A0A9E4K3E9"/>
<dbReference type="HAMAP" id="MF_00337">
    <property type="entry name" value="Exonuc_7_S"/>
    <property type="match status" value="1"/>
</dbReference>
<dbReference type="PIRSF" id="PIRSF006488">
    <property type="entry name" value="Exonuc_VII_S"/>
    <property type="match status" value="1"/>
</dbReference>
<dbReference type="GO" id="GO:0008855">
    <property type="term" value="F:exodeoxyribonuclease VII activity"/>
    <property type="evidence" value="ECO:0007669"/>
    <property type="project" value="UniProtKB-UniRule"/>
</dbReference>
<evidence type="ECO:0000313" key="8">
    <source>
        <dbReference type="EMBL" id="MCG7938069.1"/>
    </source>
</evidence>
<reference evidence="8" key="1">
    <citation type="journal article" date="2021" name="Proc. Natl. Acad. Sci. U.S.A.">
        <title>Global biogeography of chemosynthetic symbionts reveals both localized and globally distributed symbiont groups. .</title>
        <authorList>
            <person name="Osvatic J.T."/>
            <person name="Wilkins L.G.E."/>
            <person name="Leibrecht L."/>
            <person name="Leray M."/>
            <person name="Zauner S."/>
            <person name="Polzin J."/>
            <person name="Camacho Y."/>
            <person name="Gros O."/>
            <person name="van Gils J.A."/>
            <person name="Eisen J.A."/>
            <person name="Petersen J.M."/>
            <person name="Yuen B."/>
        </authorList>
    </citation>
    <scope>NUCLEOTIDE SEQUENCE</scope>
    <source>
        <strain evidence="8">MAGL173</strain>
    </source>
</reference>
<dbReference type="InterPro" id="IPR003761">
    <property type="entry name" value="Exonuc_VII_S"/>
</dbReference>
<comment type="subunit">
    <text evidence="6">Heterooligomer composed of large and small subunits.</text>
</comment>
<dbReference type="GO" id="GO:0006308">
    <property type="term" value="P:DNA catabolic process"/>
    <property type="evidence" value="ECO:0007669"/>
    <property type="project" value="UniProtKB-UniRule"/>
</dbReference>
<dbReference type="EMBL" id="JAEPDI010000001">
    <property type="protein sequence ID" value="MCG7938069.1"/>
    <property type="molecule type" value="Genomic_DNA"/>
</dbReference>
<dbReference type="GO" id="GO:0009318">
    <property type="term" value="C:exodeoxyribonuclease VII complex"/>
    <property type="evidence" value="ECO:0007669"/>
    <property type="project" value="UniProtKB-UniRule"/>
</dbReference>
<comment type="function">
    <text evidence="6">Bidirectionally degrades single-stranded DNA into large acid-insoluble oligonucleotides, which are then degraded further into small acid-soluble oligonucleotides.</text>
</comment>
<keyword evidence="2 6" id="KW-0963">Cytoplasm</keyword>
<accession>A0A9E4K3E9</accession>
<dbReference type="PANTHER" id="PTHR34137">
    <property type="entry name" value="EXODEOXYRIBONUCLEASE 7 SMALL SUBUNIT"/>
    <property type="match status" value="1"/>
</dbReference>
<dbReference type="NCBIfam" id="NF002140">
    <property type="entry name" value="PRK00977.1-4"/>
    <property type="match status" value="1"/>
</dbReference>
<evidence type="ECO:0000256" key="2">
    <source>
        <dbReference type="ARBA" id="ARBA00022490"/>
    </source>
</evidence>
<sequence length="79" mass="8946">MPRKPKTPTFEEALKELESLVETLEQGDQSLEESLKSFERGVSLTRLCQEALKEAEQKVQILSGEQQTSELESFSNDSE</sequence>
<evidence type="ECO:0000256" key="1">
    <source>
        <dbReference type="ARBA" id="ARBA00009998"/>
    </source>
</evidence>
<name>A0A9E4K3E9_9GAMM</name>
<comment type="catalytic activity">
    <reaction evidence="6">
        <text>Exonucleolytic cleavage in either 5'- to 3'- or 3'- to 5'-direction to yield nucleoside 5'-phosphates.</text>
        <dbReference type="EC" id="3.1.11.6"/>
    </reaction>
</comment>
<evidence type="ECO:0000313" key="9">
    <source>
        <dbReference type="Proteomes" id="UP000886687"/>
    </source>
</evidence>
<organism evidence="8 9">
    <name type="scientific">Candidatus Thiodiazotropha lotti</name>
    <dbReference type="NCBI Taxonomy" id="2792787"/>
    <lineage>
        <taxon>Bacteria</taxon>
        <taxon>Pseudomonadati</taxon>
        <taxon>Pseudomonadota</taxon>
        <taxon>Gammaproteobacteria</taxon>
        <taxon>Chromatiales</taxon>
        <taxon>Sedimenticolaceae</taxon>
        <taxon>Candidatus Thiodiazotropha</taxon>
    </lineage>
</organism>
<comment type="similarity">
    <text evidence="1 6">Belongs to the XseB family.</text>
</comment>
<evidence type="ECO:0000256" key="6">
    <source>
        <dbReference type="HAMAP-Rule" id="MF_00337"/>
    </source>
</evidence>
<comment type="caution">
    <text evidence="8">The sequence shown here is derived from an EMBL/GenBank/DDBJ whole genome shotgun (WGS) entry which is preliminary data.</text>
</comment>
<evidence type="ECO:0000256" key="3">
    <source>
        <dbReference type="ARBA" id="ARBA00022722"/>
    </source>
</evidence>
<dbReference type="Proteomes" id="UP000886687">
    <property type="component" value="Unassembled WGS sequence"/>
</dbReference>
<dbReference type="InterPro" id="IPR037004">
    <property type="entry name" value="Exonuc_VII_ssu_sf"/>
</dbReference>
<keyword evidence="7" id="KW-0175">Coiled coil</keyword>
<dbReference type="NCBIfam" id="TIGR01280">
    <property type="entry name" value="xseB"/>
    <property type="match status" value="1"/>
</dbReference>
<evidence type="ECO:0000256" key="4">
    <source>
        <dbReference type="ARBA" id="ARBA00022801"/>
    </source>
</evidence>
<dbReference type="EC" id="3.1.11.6" evidence="6"/>
<protein>
    <recommendedName>
        <fullName evidence="6">Exodeoxyribonuclease 7 small subunit</fullName>
        <ecNumber evidence="6">3.1.11.6</ecNumber>
    </recommendedName>
    <alternativeName>
        <fullName evidence="6">Exodeoxyribonuclease VII small subunit</fullName>
        <shortName evidence="6">Exonuclease VII small subunit</shortName>
    </alternativeName>
</protein>
<keyword evidence="3 6" id="KW-0540">Nuclease</keyword>
<proteinExistence type="inferred from homology"/>
<evidence type="ECO:0000256" key="5">
    <source>
        <dbReference type="ARBA" id="ARBA00022839"/>
    </source>
</evidence>
<dbReference type="PANTHER" id="PTHR34137:SF1">
    <property type="entry name" value="EXODEOXYRIBONUCLEASE 7 SMALL SUBUNIT"/>
    <property type="match status" value="1"/>
</dbReference>
<dbReference type="SUPFAM" id="SSF116842">
    <property type="entry name" value="XseB-like"/>
    <property type="match status" value="1"/>
</dbReference>
<keyword evidence="4 6" id="KW-0378">Hydrolase</keyword>
<dbReference type="Gene3D" id="1.10.287.1040">
    <property type="entry name" value="Exonuclease VII, small subunit"/>
    <property type="match status" value="1"/>
</dbReference>
<evidence type="ECO:0000256" key="7">
    <source>
        <dbReference type="SAM" id="Coils"/>
    </source>
</evidence>
<feature type="coiled-coil region" evidence="7">
    <location>
        <begin position="14"/>
        <end position="72"/>
    </location>
</feature>
<dbReference type="Pfam" id="PF02609">
    <property type="entry name" value="Exonuc_VII_S"/>
    <property type="match status" value="1"/>
</dbReference>
<gene>
    <name evidence="6" type="primary">xseB</name>
    <name evidence="8" type="ORF">JAZ04_04310</name>
</gene>
<keyword evidence="5 6" id="KW-0269">Exonuclease</keyword>
<dbReference type="GO" id="GO:0005829">
    <property type="term" value="C:cytosol"/>
    <property type="evidence" value="ECO:0007669"/>
    <property type="project" value="TreeGrafter"/>
</dbReference>